<dbReference type="InterPro" id="IPR004045">
    <property type="entry name" value="Glutathione_S-Trfase_N"/>
</dbReference>
<dbReference type="InterPro" id="IPR036282">
    <property type="entry name" value="Glutathione-S-Trfase_C_sf"/>
</dbReference>
<dbReference type="Pfam" id="PF02798">
    <property type="entry name" value="GST_N"/>
    <property type="match status" value="1"/>
</dbReference>
<dbReference type="AlphaFoldDB" id="A0A0M4LF64"/>
<evidence type="ECO:0000259" key="1">
    <source>
        <dbReference type="PROSITE" id="PS50404"/>
    </source>
</evidence>
<dbReference type="PROSITE" id="PS50405">
    <property type="entry name" value="GST_CTER"/>
    <property type="match status" value="1"/>
</dbReference>
<dbReference type="InterPro" id="IPR050213">
    <property type="entry name" value="GST_superfamily"/>
</dbReference>
<dbReference type="GO" id="GO:0006749">
    <property type="term" value="P:glutathione metabolic process"/>
    <property type="evidence" value="ECO:0007669"/>
    <property type="project" value="TreeGrafter"/>
</dbReference>
<dbReference type="InterPro" id="IPR010987">
    <property type="entry name" value="Glutathione-S-Trfase_C-like"/>
</dbReference>
<dbReference type="KEGG" id="tsn:W908_08265"/>
<accession>A0A0M4LF64</accession>
<dbReference type="GO" id="GO:0004364">
    <property type="term" value="F:glutathione transferase activity"/>
    <property type="evidence" value="ECO:0007669"/>
    <property type="project" value="TreeGrafter"/>
</dbReference>
<evidence type="ECO:0000313" key="4">
    <source>
        <dbReference type="Proteomes" id="UP000068905"/>
    </source>
</evidence>
<dbReference type="Gene3D" id="1.20.1050.10">
    <property type="match status" value="1"/>
</dbReference>
<dbReference type="SUPFAM" id="SSF47616">
    <property type="entry name" value="GST C-terminal domain-like"/>
    <property type="match status" value="1"/>
</dbReference>
<proteinExistence type="predicted"/>
<dbReference type="InterPro" id="IPR036249">
    <property type="entry name" value="Thioredoxin-like_sf"/>
</dbReference>
<gene>
    <name evidence="3" type="ORF">W908_08265</name>
</gene>
<dbReference type="SUPFAM" id="SSF52833">
    <property type="entry name" value="Thioredoxin-like"/>
    <property type="match status" value="1"/>
</dbReference>
<dbReference type="InterPro" id="IPR040079">
    <property type="entry name" value="Glutathione_S-Trfase"/>
</dbReference>
<evidence type="ECO:0000313" key="3">
    <source>
        <dbReference type="EMBL" id="ALE02794.1"/>
    </source>
</evidence>
<dbReference type="PANTHER" id="PTHR11571">
    <property type="entry name" value="GLUTATHIONE S-TRANSFERASE"/>
    <property type="match status" value="1"/>
</dbReference>
<feature type="domain" description="GST C-terminal" evidence="2">
    <location>
        <begin position="80"/>
        <end position="217"/>
    </location>
</feature>
<evidence type="ECO:0000259" key="2">
    <source>
        <dbReference type="PROSITE" id="PS50405"/>
    </source>
</evidence>
<dbReference type="Proteomes" id="UP000068905">
    <property type="component" value="Chromosome"/>
</dbReference>
<dbReference type="InterPro" id="IPR004046">
    <property type="entry name" value="GST_C"/>
</dbReference>
<organism evidence="3 4">
    <name type="scientific">Candidatus Pseudothioglobus singularis PS1</name>
    <dbReference type="NCBI Taxonomy" id="1125411"/>
    <lineage>
        <taxon>Bacteria</taxon>
        <taxon>Pseudomonadati</taxon>
        <taxon>Pseudomonadota</taxon>
        <taxon>Gammaproteobacteria</taxon>
        <taxon>Candidatus Pseudothioglobaceae</taxon>
        <taxon>Candidatus Pseudothioglobus</taxon>
    </lineage>
</organism>
<evidence type="ECO:0008006" key="5">
    <source>
        <dbReference type="Google" id="ProtNLM"/>
    </source>
</evidence>
<protein>
    <recommendedName>
        <fullName evidence="5">Glutathione S-transferase</fullName>
    </recommendedName>
</protein>
<dbReference type="STRING" id="1125411.W908_08265"/>
<name>A0A0M4LF64_9GAMM</name>
<dbReference type="Gene3D" id="3.40.30.10">
    <property type="entry name" value="Glutaredoxin"/>
    <property type="match status" value="1"/>
</dbReference>
<dbReference type="FunFam" id="1.20.1050.10:FF:000030">
    <property type="entry name" value="Glutathione S-transferase S1"/>
    <property type="match status" value="1"/>
</dbReference>
<dbReference type="EMBL" id="CP006911">
    <property type="protein sequence ID" value="ALE02794.1"/>
    <property type="molecule type" value="Genomic_DNA"/>
</dbReference>
<dbReference type="PROSITE" id="PS50404">
    <property type="entry name" value="GST_NTER"/>
    <property type="match status" value="1"/>
</dbReference>
<keyword evidence="4" id="KW-1185">Reference proteome</keyword>
<dbReference type="Pfam" id="PF14497">
    <property type="entry name" value="GST_C_3"/>
    <property type="match status" value="1"/>
</dbReference>
<reference evidence="3 4" key="1">
    <citation type="journal article" date="2015" name="Genome Announc.">
        <title>Genome Sequence of 'Candidatus Thioglobus singularis' Strain PS1, a Mixotroph from the SUP05 Clade of Marine Gammaproteobacteria.</title>
        <authorList>
            <person name="Marshall K.T."/>
            <person name="Morris R.M."/>
        </authorList>
    </citation>
    <scope>NUCLEOTIDE SEQUENCE [LARGE SCALE GENOMIC DNA]</scope>
    <source>
        <strain evidence="3 4">PS1</strain>
    </source>
</reference>
<dbReference type="SFLD" id="SFLDS00019">
    <property type="entry name" value="Glutathione_Transferase_(cytos"/>
    <property type="match status" value="1"/>
</dbReference>
<feature type="domain" description="GST N-terminal" evidence="1">
    <location>
        <begin position="1"/>
        <end position="78"/>
    </location>
</feature>
<sequence length="221" mass="25169">MPFWRAEVARLPLFLSNIKFEDFRITSDDNKYLKEHGRLKDGTIIPFRQLPVLVVDGQSIAQTGAIARICGKVSGMYPKDMLEAGQVDQIIDTVTDINVLINPSMRENDPVLKKQMRIELSRGPLSQYFGYLEELLNSNNSGWFVGEEMTIADIAVWSMLGWIAQGVLDDIPKDLSKSFKMLTDLYNNISSQSGVQDWKKMTYAYEESSTGEYNYHVPDRI</sequence>
<dbReference type="CDD" id="cd03192">
    <property type="entry name" value="GST_C_Sigma_like"/>
    <property type="match status" value="1"/>
</dbReference>